<comment type="caution">
    <text evidence="2">The sequence shown here is derived from an EMBL/GenBank/DDBJ whole genome shotgun (WGS) entry which is preliminary data.</text>
</comment>
<proteinExistence type="predicted"/>
<evidence type="ECO:0000313" key="3">
    <source>
        <dbReference type="Proteomes" id="UP001597176"/>
    </source>
</evidence>
<feature type="domain" description="Pyridoxamine 5'-phosphate oxidase N-terminal" evidence="1">
    <location>
        <begin position="178"/>
        <end position="286"/>
    </location>
</feature>
<sequence length="320" mass="34811">MSPFEHQPASPWHPGEIAIQDHAGSAGRMAEIGPRVIRDRMIDQHRDFYGHLPFVVLGAVDPAGDVWATLRTGAPGFLDAPDPFHLRVRSIAEPGDPAEVGLANGASVGLLGIDLATRRRNRLNGTVRRGEGDGFEIRARQSFGNCPQYIQVRRVDIGRDPSRSETSTAAAPEIGHRLDDRARALVSGADTFFVATYVDGRDGERQDDERQVDVSHRGGPEGFVRIGEDGVLTIPDYSGNRFFNTLGNIRINPRAGLVFLDFATGEMLQMTGHAEVILDAPEIATLPGAERLWRFTPRTIVQRPGGLMEGAAPRSPGRDG</sequence>
<dbReference type="Pfam" id="PF01243">
    <property type="entry name" value="PNPOx_N"/>
    <property type="match status" value="1"/>
</dbReference>
<dbReference type="InterPro" id="IPR012349">
    <property type="entry name" value="Split_barrel_FMN-bd"/>
</dbReference>
<dbReference type="RefSeq" id="WP_238207394.1">
    <property type="nucleotide sequence ID" value="NZ_JBHTND010000017.1"/>
</dbReference>
<protein>
    <submittedName>
        <fullName evidence="2">Pyridoxamine 5'-phosphate oxidase family protein</fullName>
    </submittedName>
</protein>
<keyword evidence="3" id="KW-1185">Reference proteome</keyword>
<evidence type="ECO:0000313" key="2">
    <source>
        <dbReference type="EMBL" id="MFD1302609.1"/>
    </source>
</evidence>
<gene>
    <name evidence="2" type="ORF">ACFQ4G_13620</name>
</gene>
<reference evidence="3" key="1">
    <citation type="journal article" date="2019" name="Int. J. Syst. Evol. Microbiol.">
        <title>The Global Catalogue of Microorganisms (GCM) 10K type strain sequencing project: providing services to taxonomists for standard genome sequencing and annotation.</title>
        <authorList>
            <consortium name="The Broad Institute Genomics Platform"/>
            <consortium name="The Broad Institute Genome Sequencing Center for Infectious Disease"/>
            <person name="Wu L."/>
            <person name="Ma J."/>
        </authorList>
    </citation>
    <scope>NUCLEOTIDE SEQUENCE [LARGE SCALE GENOMIC DNA]</scope>
    <source>
        <strain evidence="3">CCUG 56108</strain>
    </source>
</reference>
<dbReference type="Gene3D" id="2.30.110.10">
    <property type="entry name" value="Electron Transport, Fmn-binding Protein, Chain A"/>
    <property type="match status" value="1"/>
</dbReference>
<dbReference type="InterPro" id="IPR011576">
    <property type="entry name" value="Pyridox_Oxase_N"/>
</dbReference>
<dbReference type="PANTHER" id="PTHR42815:SF2">
    <property type="entry name" value="FAD-BINDING, PUTATIVE (AFU_ORTHOLOGUE AFUA_6G07600)-RELATED"/>
    <property type="match status" value="1"/>
</dbReference>
<organism evidence="2 3">
    <name type="scientific">Methylobacterium marchantiae</name>
    <dbReference type="NCBI Taxonomy" id="600331"/>
    <lineage>
        <taxon>Bacteria</taxon>
        <taxon>Pseudomonadati</taxon>
        <taxon>Pseudomonadota</taxon>
        <taxon>Alphaproteobacteria</taxon>
        <taxon>Hyphomicrobiales</taxon>
        <taxon>Methylobacteriaceae</taxon>
        <taxon>Methylobacterium</taxon>
    </lineage>
</organism>
<accession>A0ABW3WZ19</accession>
<name>A0ABW3WZ19_9HYPH</name>
<evidence type="ECO:0000259" key="1">
    <source>
        <dbReference type="Pfam" id="PF01243"/>
    </source>
</evidence>
<dbReference type="SUPFAM" id="SSF50475">
    <property type="entry name" value="FMN-binding split barrel"/>
    <property type="match status" value="1"/>
</dbReference>
<dbReference type="EMBL" id="JBHTND010000017">
    <property type="protein sequence ID" value="MFD1302609.1"/>
    <property type="molecule type" value="Genomic_DNA"/>
</dbReference>
<dbReference type="Proteomes" id="UP001597176">
    <property type="component" value="Unassembled WGS sequence"/>
</dbReference>
<dbReference type="PANTHER" id="PTHR42815">
    <property type="entry name" value="FAD-BINDING, PUTATIVE (AFU_ORTHOLOGUE AFUA_6G07600)-RELATED"/>
    <property type="match status" value="1"/>
</dbReference>